<accession>A0A4D9CZQ4</accession>
<dbReference type="GO" id="GO:0005506">
    <property type="term" value="F:iron ion binding"/>
    <property type="evidence" value="ECO:0007669"/>
    <property type="project" value="InterPro"/>
</dbReference>
<keyword evidence="6 11" id="KW-1133">Transmembrane helix</keyword>
<evidence type="ECO:0000256" key="1">
    <source>
        <dbReference type="ARBA" id="ARBA00004141"/>
    </source>
</evidence>
<evidence type="ECO:0000256" key="6">
    <source>
        <dbReference type="ARBA" id="ARBA00022989"/>
    </source>
</evidence>
<dbReference type="Gene3D" id="2.60.120.10">
    <property type="entry name" value="Jelly Rolls"/>
    <property type="match status" value="1"/>
</dbReference>
<comment type="caution">
    <text evidence="12">The sequence shown here is derived from an EMBL/GenBank/DDBJ whole genome shotgun (WGS) entry which is preliminary data.</text>
</comment>
<keyword evidence="9" id="KW-0479">Metal-binding</keyword>
<feature type="transmembrane region" description="Helical" evidence="11">
    <location>
        <begin position="885"/>
        <end position="906"/>
    </location>
</feature>
<feature type="region of interest" description="Disordered" evidence="10">
    <location>
        <begin position="44"/>
        <end position="132"/>
    </location>
</feature>
<dbReference type="InterPro" id="IPR014710">
    <property type="entry name" value="RmlC-like_jellyroll"/>
</dbReference>
<dbReference type="EMBL" id="SDOX01000017">
    <property type="protein sequence ID" value="TFJ84882.1"/>
    <property type="molecule type" value="Genomic_DNA"/>
</dbReference>
<protein>
    <recommendedName>
        <fullName evidence="4">cysteine dioxygenase</fullName>
        <ecNumber evidence="4">1.13.11.20</ecNumber>
    </recommendedName>
</protein>
<dbReference type="SUPFAM" id="SSF51182">
    <property type="entry name" value="RmlC-like cupins"/>
    <property type="match status" value="1"/>
</dbReference>
<feature type="compositionally biased region" description="Low complexity" evidence="10">
    <location>
        <begin position="122"/>
        <end position="132"/>
    </location>
</feature>
<dbReference type="InterPro" id="IPR010300">
    <property type="entry name" value="CDO_1"/>
</dbReference>
<dbReference type="GO" id="GO:0015297">
    <property type="term" value="F:antiporter activity"/>
    <property type="evidence" value="ECO:0007669"/>
    <property type="project" value="InterPro"/>
</dbReference>
<comment type="similarity">
    <text evidence="2">Belongs to the cysteine dioxygenase family.</text>
</comment>
<evidence type="ECO:0000256" key="10">
    <source>
        <dbReference type="SAM" id="MobiDB-lite"/>
    </source>
</evidence>
<dbReference type="NCBIfam" id="TIGR00797">
    <property type="entry name" value="matE"/>
    <property type="match status" value="1"/>
</dbReference>
<feature type="region of interest" description="Disordered" evidence="10">
    <location>
        <begin position="411"/>
        <end position="446"/>
    </location>
</feature>
<name>A0A4D9CZQ4_9STRA</name>
<feature type="transmembrane region" description="Helical" evidence="11">
    <location>
        <begin position="853"/>
        <end position="873"/>
    </location>
</feature>
<keyword evidence="13" id="KW-1185">Reference proteome</keyword>
<dbReference type="Pfam" id="PF05995">
    <property type="entry name" value="CDO_I"/>
    <property type="match status" value="1"/>
</dbReference>
<dbReference type="PANTHER" id="PTHR42893:SF46">
    <property type="entry name" value="PROTEIN DETOXIFICATION 44, CHLOROPLASTIC"/>
    <property type="match status" value="1"/>
</dbReference>
<evidence type="ECO:0000256" key="8">
    <source>
        <dbReference type="PIRSR" id="PIRSR610300-50"/>
    </source>
</evidence>
<feature type="transmembrane region" description="Helical" evidence="11">
    <location>
        <begin position="819"/>
        <end position="841"/>
    </location>
</feature>
<feature type="compositionally biased region" description="Polar residues" evidence="10">
    <location>
        <begin position="411"/>
        <end position="424"/>
    </location>
</feature>
<keyword evidence="7 11" id="KW-0472">Membrane</keyword>
<dbReference type="GO" id="GO:0016020">
    <property type="term" value="C:membrane"/>
    <property type="evidence" value="ECO:0007669"/>
    <property type="project" value="UniProtKB-SubCell"/>
</dbReference>
<evidence type="ECO:0000256" key="7">
    <source>
        <dbReference type="ARBA" id="ARBA00023136"/>
    </source>
</evidence>
<feature type="transmembrane region" description="Helical" evidence="11">
    <location>
        <begin position="624"/>
        <end position="643"/>
    </location>
</feature>
<comment type="similarity">
    <text evidence="3">Belongs to the multi antimicrobial extrusion (MATE) (TC 2.A.66.1) family.</text>
</comment>
<feature type="binding site" evidence="9">
    <location>
        <position position="271"/>
    </location>
    <ligand>
        <name>Fe cation</name>
        <dbReference type="ChEBI" id="CHEBI:24875"/>
        <note>catalytic</note>
    </ligand>
</feature>
<evidence type="ECO:0000256" key="9">
    <source>
        <dbReference type="PIRSR" id="PIRSR610300-51"/>
    </source>
</evidence>
<dbReference type="Pfam" id="PF01554">
    <property type="entry name" value="MatE"/>
    <property type="match status" value="1"/>
</dbReference>
<evidence type="ECO:0000256" key="2">
    <source>
        <dbReference type="ARBA" id="ARBA00006622"/>
    </source>
</evidence>
<evidence type="ECO:0000256" key="3">
    <source>
        <dbReference type="ARBA" id="ARBA00010199"/>
    </source>
</evidence>
<dbReference type="PANTHER" id="PTHR42893">
    <property type="entry name" value="PROTEIN DETOXIFICATION 44, CHLOROPLASTIC-RELATED"/>
    <property type="match status" value="1"/>
</dbReference>
<feature type="cross-link" description="3'-(S-cysteinyl)-tyrosine (Cys-Tyr)" evidence="8">
    <location>
        <begin position="278"/>
        <end position="340"/>
    </location>
</feature>
<dbReference type="InterPro" id="IPR044644">
    <property type="entry name" value="DinF-like"/>
</dbReference>
<keyword evidence="8" id="KW-0883">Thioether bond</keyword>
<comment type="subcellular location">
    <subcellularLocation>
        <location evidence="1">Membrane</location>
        <topology evidence="1">Multi-pass membrane protein</topology>
    </subcellularLocation>
</comment>
<feature type="binding site" evidence="9">
    <location>
        <position position="273"/>
    </location>
    <ligand>
        <name>Fe cation</name>
        <dbReference type="ChEBI" id="CHEBI:24875"/>
        <note>catalytic</note>
    </ligand>
</feature>
<feature type="transmembrane region" description="Helical" evidence="11">
    <location>
        <begin position="680"/>
        <end position="698"/>
    </location>
</feature>
<proteinExistence type="inferred from homology"/>
<organism evidence="12 13">
    <name type="scientific">Nannochloropsis salina CCMP1776</name>
    <dbReference type="NCBI Taxonomy" id="1027361"/>
    <lineage>
        <taxon>Eukaryota</taxon>
        <taxon>Sar</taxon>
        <taxon>Stramenopiles</taxon>
        <taxon>Ochrophyta</taxon>
        <taxon>Eustigmatophyceae</taxon>
        <taxon>Eustigmatales</taxon>
        <taxon>Monodopsidaceae</taxon>
        <taxon>Microchloropsis</taxon>
        <taxon>Microchloropsis salina</taxon>
    </lineage>
</organism>
<evidence type="ECO:0000256" key="5">
    <source>
        <dbReference type="ARBA" id="ARBA00022692"/>
    </source>
</evidence>
<evidence type="ECO:0000313" key="13">
    <source>
        <dbReference type="Proteomes" id="UP000355283"/>
    </source>
</evidence>
<evidence type="ECO:0000313" key="12">
    <source>
        <dbReference type="EMBL" id="TFJ84882.1"/>
    </source>
</evidence>
<sequence>MPPSIFERLINILGSSPPDSDHHRPHDQESYEVRHALSDCTIPDDLSVEGAEPPAVKAGRLECSRASDVLDNTSKDSRNLLPKGGDGGQESGLRQHMSSYASKLAPLEDEGAREKEMKREASSSSCSSTGPFPCSTTPKEFFFSDQDGKILRGDSRASSLDVAIPPLKSHDHPHHVRAISWMKDLGEGALSLEEFSMILPTVLKRCNLRNMKMCEPVKRLLGRLELRREDWSPYAFWDPDKLYTRNLVATDGKTFTLLLLCWNPGKESPIHDHPCDGCWVKCAQGTVKETIYQMDGGSSLVAEEEKYFYPGELSYIEDSLGFHKVGNPDPVIGAVTLHCYIPPPRSARVWLPTRTAVSDAMTVPTCLYSAFGQRVKEGGREMGKEGPIITDLRPVGAAFVFVRPATTSFCNPAHQSKPSSTVKANKTLPPLPHSSSSPHGPVHKNSPDPLFKWRGGAFAAIIPGAKPNRVLAWLQTFAPGPDAPRKQKLDWDFLRIAAPAFVQFTAEPLAGLVDTAYLGRLGPVALGGVGVAISAQYSVSKLYNDPLLRTSISLVASSEGADVGESEASKANALSRSVSTALLLAGVVGLLQGVVYVLCAAPIIRAMGVLPGSAMYDPALSYLRIRALGTPAATLWLVSNGIFRGLGDTLTPLKWSLVFTVLNAALDPLCMFTFGMGPSGAAMGTAIAQYVALFPLLLRVRQRARVRLNFADLLPSLGQYLRAASLVFVRTWGKILAYAYCARQAALLGVVGAAAYNLTFQVGFATTQLCESIAIAVQSLIARELGVLKAATLASASGTASTREVEEARGNLWHLIKRGCVLGALVSGGLSIVTLCSKSTVMRGLTSDLSVQATALAVFPLVMACQVNKGLAYPVNGIIMGGLDWGFSTVAMWLANVICIGLLLLWSPHVGSSELWTALSVFMAIQWVSGVIRFASGTGVWKLLRERGGRQRAR</sequence>
<feature type="transmembrane region" description="Helical" evidence="11">
    <location>
        <begin position="918"/>
        <end position="944"/>
    </location>
</feature>
<feature type="binding site" evidence="9">
    <location>
        <position position="323"/>
    </location>
    <ligand>
        <name>Fe cation</name>
        <dbReference type="ChEBI" id="CHEBI:24875"/>
        <note>catalytic</note>
    </ligand>
</feature>
<dbReference type="CDD" id="cd10548">
    <property type="entry name" value="cupin_CDO"/>
    <property type="match status" value="1"/>
</dbReference>
<dbReference type="Proteomes" id="UP000355283">
    <property type="component" value="Unassembled WGS sequence"/>
</dbReference>
<feature type="transmembrane region" description="Helical" evidence="11">
    <location>
        <begin position="581"/>
        <end position="604"/>
    </location>
</feature>
<feature type="compositionally biased region" description="Basic and acidic residues" evidence="10">
    <location>
        <begin position="110"/>
        <end position="121"/>
    </location>
</feature>
<evidence type="ECO:0000256" key="11">
    <source>
        <dbReference type="SAM" id="Phobius"/>
    </source>
</evidence>
<gene>
    <name evidence="12" type="ORF">NSK_003914</name>
</gene>
<dbReference type="InterPro" id="IPR011051">
    <property type="entry name" value="RmlC_Cupin_sf"/>
</dbReference>
<dbReference type="OrthoDB" id="2126698at2759"/>
<keyword evidence="5 11" id="KW-0812">Transmembrane</keyword>
<dbReference type="AlphaFoldDB" id="A0A4D9CZQ4"/>
<dbReference type="GO" id="GO:0017172">
    <property type="term" value="F:cysteine dioxygenase activity"/>
    <property type="evidence" value="ECO:0007669"/>
    <property type="project" value="UniProtKB-EC"/>
</dbReference>
<dbReference type="GO" id="GO:0042910">
    <property type="term" value="F:xenobiotic transmembrane transporter activity"/>
    <property type="evidence" value="ECO:0007669"/>
    <property type="project" value="InterPro"/>
</dbReference>
<dbReference type="InterPro" id="IPR002528">
    <property type="entry name" value="MATE_fam"/>
</dbReference>
<dbReference type="EC" id="1.13.11.20" evidence="4"/>
<keyword evidence="9" id="KW-0408">Iron</keyword>
<reference evidence="12 13" key="1">
    <citation type="submission" date="2019-01" db="EMBL/GenBank/DDBJ databases">
        <title>Nuclear Genome Assembly of the Microalgal Biofuel strain Nannochloropsis salina CCMP1776.</title>
        <authorList>
            <person name="Hovde B."/>
        </authorList>
    </citation>
    <scope>NUCLEOTIDE SEQUENCE [LARGE SCALE GENOMIC DNA]</scope>
    <source>
        <strain evidence="12 13">CCMP1776</strain>
    </source>
</reference>
<evidence type="ECO:0000256" key="4">
    <source>
        <dbReference type="ARBA" id="ARBA00013133"/>
    </source>
</evidence>